<keyword evidence="1" id="KW-0812">Transmembrane</keyword>
<dbReference type="VEuPathDB" id="MicrosporidiaDB:VCUG_01392"/>
<gene>
    <name evidence="2" type="ORF">VCUG_01392</name>
</gene>
<dbReference type="RefSeq" id="XP_008074412.1">
    <property type="nucleotide sequence ID" value="XM_008076221.1"/>
</dbReference>
<sequence>MMFIHFNCCGATIIADILIETKKQCEGWPCKSIAIGIMVLGALLLVFGSLLKRPSVWLLSIFYLAQIAWCLFENYGLGYLFVLELPQSQKEYTESFLKFMNEHKLMVIAVLLVIAFIIASLSIAFIKSISPSVFIALIGLAYTEGCIYRIFIKIGTSNIYARGFVYTLINIVLLWLYIVFPPFILALMFAFLGSLMITCTLDTLYKFEWCILEAVCSSYQCLDANMDKEVKLAAYMVMLVLFALGLGAQIPMVLKLHEKEEERTQ</sequence>
<feature type="transmembrane region" description="Helical" evidence="1">
    <location>
        <begin position="57"/>
        <end position="83"/>
    </location>
</feature>
<feature type="transmembrane region" description="Helical" evidence="1">
    <location>
        <begin position="104"/>
        <end position="126"/>
    </location>
</feature>
<dbReference type="InParanoid" id="L2GU16"/>
<keyword evidence="3" id="KW-1185">Reference proteome</keyword>
<evidence type="ECO:0000313" key="3">
    <source>
        <dbReference type="Proteomes" id="UP000011081"/>
    </source>
</evidence>
<reference evidence="3" key="1">
    <citation type="submission" date="2011-03" db="EMBL/GenBank/DDBJ databases">
        <title>The genome sequence of Vavraia culicis strain floridensis.</title>
        <authorList>
            <consortium name="The Broad Institute Genome Sequencing Platform"/>
            <person name="Cuomo C."/>
            <person name="Becnel J."/>
            <person name="Sanscrainte N."/>
            <person name="Young S.K."/>
            <person name="Zeng Q."/>
            <person name="Gargeya S."/>
            <person name="Fitzgerald M."/>
            <person name="Haas B."/>
            <person name="Abouelleil A."/>
            <person name="Alvarado L."/>
            <person name="Arachchi H.M."/>
            <person name="Berlin A."/>
            <person name="Chapman S.B."/>
            <person name="Gearin G."/>
            <person name="Goldberg J."/>
            <person name="Griggs A."/>
            <person name="Gujja S."/>
            <person name="Hansen M."/>
            <person name="Heiman D."/>
            <person name="Howarth C."/>
            <person name="Larimer J."/>
            <person name="Lui A."/>
            <person name="MacDonald P.J.P."/>
            <person name="McCowen C."/>
            <person name="Montmayeur A."/>
            <person name="Murphy C."/>
            <person name="Neiman D."/>
            <person name="Pearson M."/>
            <person name="Priest M."/>
            <person name="Roberts A."/>
            <person name="Saif S."/>
            <person name="Shea T."/>
            <person name="Sisk P."/>
            <person name="Stolte C."/>
            <person name="Sykes S."/>
            <person name="Wortman J."/>
            <person name="Nusbaum C."/>
            <person name="Birren B."/>
        </authorList>
    </citation>
    <scope>NUCLEOTIDE SEQUENCE [LARGE SCALE GENOMIC DNA]</scope>
    <source>
        <strain evidence="3">floridensis</strain>
    </source>
</reference>
<keyword evidence="1" id="KW-0472">Membrane</keyword>
<dbReference type="EMBL" id="GL877424">
    <property type="protein sequence ID" value="ELA47119.1"/>
    <property type="molecule type" value="Genomic_DNA"/>
</dbReference>
<dbReference type="HOGENOM" id="CLU_1086645_0_0_1"/>
<evidence type="ECO:0000313" key="2">
    <source>
        <dbReference type="EMBL" id="ELA47119.1"/>
    </source>
</evidence>
<dbReference type="OrthoDB" id="10518826at2759"/>
<dbReference type="GeneID" id="19879270"/>
<feature type="transmembrane region" description="Helical" evidence="1">
    <location>
        <begin position="232"/>
        <end position="254"/>
    </location>
</feature>
<dbReference type="AlphaFoldDB" id="L2GU16"/>
<protein>
    <submittedName>
        <fullName evidence="2">Uncharacterized protein</fullName>
    </submittedName>
</protein>
<proteinExistence type="predicted"/>
<organism evidence="2 3">
    <name type="scientific">Vavraia culicis (isolate floridensis)</name>
    <name type="common">Microsporidian parasite</name>
    <dbReference type="NCBI Taxonomy" id="948595"/>
    <lineage>
        <taxon>Eukaryota</taxon>
        <taxon>Fungi</taxon>
        <taxon>Fungi incertae sedis</taxon>
        <taxon>Microsporidia</taxon>
        <taxon>Pleistophoridae</taxon>
        <taxon>Vavraia</taxon>
    </lineage>
</organism>
<dbReference type="Proteomes" id="UP000011081">
    <property type="component" value="Unassembled WGS sequence"/>
</dbReference>
<feature type="transmembrane region" description="Helical" evidence="1">
    <location>
        <begin position="132"/>
        <end position="152"/>
    </location>
</feature>
<evidence type="ECO:0000256" key="1">
    <source>
        <dbReference type="SAM" id="Phobius"/>
    </source>
</evidence>
<keyword evidence="1" id="KW-1133">Transmembrane helix</keyword>
<feature type="transmembrane region" description="Helical" evidence="1">
    <location>
        <begin position="32"/>
        <end position="51"/>
    </location>
</feature>
<name>L2GU16_VAVCU</name>
<feature type="transmembrane region" description="Helical" evidence="1">
    <location>
        <begin position="164"/>
        <end position="197"/>
    </location>
</feature>
<accession>L2GU16</accession>